<feature type="compositionally biased region" description="Low complexity" evidence="5">
    <location>
        <begin position="502"/>
        <end position="522"/>
    </location>
</feature>
<dbReference type="PROSITE" id="PS00383">
    <property type="entry name" value="TYR_PHOSPHATASE_1"/>
    <property type="match status" value="1"/>
</dbReference>
<dbReference type="PANTHER" id="PTHR23339">
    <property type="entry name" value="TYROSINE SPECIFIC PROTEIN PHOSPHATASE AND DUAL SPECIFICITY PROTEIN PHOSPHATASE"/>
    <property type="match status" value="1"/>
</dbReference>
<evidence type="ECO:0000259" key="7">
    <source>
        <dbReference type="PROSITE" id="PS50056"/>
    </source>
</evidence>
<dbReference type="Pfam" id="PF14671">
    <property type="entry name" value="DSPn"/>
    <property type="match status" value="1"/>
</dbReference>
<dbReference type="GO" id="GO:1902807">
    <property type="term" value="P:negative regulation of cell cycle G1/S phase transition"/>
    <property type="evidence" value="ECO:0007669"/>
    <property type="project" value="EnsemblMetazoa"/>
</dbReference>
<name>A0A6A5HEC0_CAERE</name>
<evidence type="ECO:0000256" key="4">
    <source>
        <dbReference type="ARBA" id="ARBA00022912"/>
    </source>
</evidence>
<dbReference type="CTD" id="9800336"/>
<dbReference type="GO" id="GO:0030496">
    <property type="term" value="C:midbody"/>
    <property type="evidence" value="ECO:0007669"/>
    <property type="project" value="EnsemblMetazoa"/>
</dbReference>
<dbReference type="GO" id="GO:0004725">
    <property type="term" value="F:protein tyrosine phosphatase activity"/>
    <property type="evidence" value="ECO:0007669"/>
    <property type="project" value="UniProtKB-EC"/>
</dbReference>
<dbReference type="GO" id="GO:0051256">
    <property type="term" value="P:mitotic spindle midzone assembly"/>
    <property type="evidence" value="ECO:0007669"/>
    <property type="project" value="EnsemblMetazoa"/>
</dbReference>
<evidence type="ECO:0000313" key="9">
    <source>
        <dbReference type="Proteomes" id="UP000483820"/>
    </source>
</evidence>
<dbReference type="GO" id="GO:1903452">
    <property type="term" value="P:positive regulation of G1 to G0 transition"/>
    <property type="evidence" value="ECO:0007669"/>
    <property type="project" value="EnsemblMetazoa"/>
</dbReference>
<dbReference type="InterPro" id="IPR044506">
    <property type="entry name" value="CDC14_C"/>
</dbReference>
<dbReference type="Proteomes" id="UP000483820">
    <property type="component" value="Chromosome II"/>
</dbReference>
<feature type="domain" description="Tyrosine specific protein phosphatases" evidence="7">
    <location>
        <begin position="282"/>
        <end position="344"/>
    </location>
</feature>
<dbReference type="InterPro" id="IPR050561">
    <property type="entry name" value="PTP"/>
</dbReference>
<dbReference type="FunFam" id="3.90.190.10:FF:000006">
    <property type="entry name" value="Dual specificity protein phosphatase CDC14B"/>
    <property type="match status" value="1"/>
</dbReference>
<dbReference type="CDD" id="cd14499">
    <property type="entry name" value="CDC14_C"/>
    <property type="match status" value="1"/>
</dbReference>
<dbReference type="InterPro" id="IPR029260">
    <property type="entry name" value="DSPn"/>
</dbReference>
<evidence type="ECO:0000256" key="2">
    <source>
        <dbReference type="ARBA" id="ARBA00013064"/>
    </source>
</evidence>
<dbReference type="InterPro" id="IPR016130">
    <property type="entry name" value="Tyr_Pase_AS"/>
</dbReference>
<protein>
    <recommendedName>
        <fullName evidence="2">protein-tyrosine-phosphatase</fullName>
        <ecNumber evidence="2">3.1.3.48</ecNumber>
    </recommendedName>
</protein>
<keyword evidence="3" id="KW-0378">Hydrolase</keyword>
<dbReference type="GO" id="GO:0040028">
    <property type="term" value="P:regulation of vulval development"/>
    <property type="evidence" value="ECO:0007669"/>
    <property type="project" value="EnsemblMetazoa"/>
</dbReference>
<keyword evidence="4" id="KW-0904">Protein phosphatase</keyword>
<evidence type="ECO:0000256" key="1">
    <source>
        <dbReference type="ARBA" id="ARBA00007315"/>
    </source>
</evidence>
<dbReference type="KEGG" id="crq:GCK72_006074"/>
<dbReference type="InterPro" id="IPR029021">
    <property type="entry name" value="Prot-tyrosine_phosphatase-like"/>
</dbReference>
<dbReference type="GO" id="GO:0060284">
    <property type="term" value="P:regulation of cell development"/>
    <property type="evidence" value="ECO:0007669"/>
    <property type="project" value="EnsemblMetazoa"/>
</dbReference>
<feature type="compositionally biased region" description="Low complexity" evidence="5">
    <location>
        <begin position="698"/>
        <end position="711"/>
    </location>
</feature>
<dbReference type="PROSITE" id="PS50056">
    <property type="entry name" value="TYR_PHOSPHATASE_2"/>
    <property type="match status" value="1"/>
</dbReference>
<feature type="region of interest" description="Disordered" evidence="5">
    <location>
        <begin position="697"/>
        <end position="720"/>
    </location>
</feature>
<dbReference type="SUPFAM" id="SSF52799">
    <property type="entry name" value="(Phosphotyrosine protein) phosphatases II"/>
    <property type="match status" value="2"/>
</dbReference>
<comment type="similarity">
    <text evidence="1">Belongs to the protein-tyrosine phosphatase family. Non-receptor class CDC14 subfamily.</text>
</comment>
<dbReference type="InterPro" id="IPR000387">
    <property type="entry name" value="Tyr_Pase_dom"/>
</dbReference>
<accession>A0A6A5HEC0</accession>
<dbReference type="GO" id="GO:0005730">
    <property type="term" value="C:nucleolus"/>
    <property type="evidence" value="ECO:0007669"/>
    <property type="project" value="EnsemblMetazoa"/>
</dbReference>
<dbReference type="GO" id="GO:0005813">
    <property type="term" value="C:centrosome"/>
    <property type="evidence" value="ECO:0007669"/>
    <property type="project" value="EnsemblMetazoa"/>
</dbReference>
<evidence type="ECO:0000313" key="8">
    <source>
        <dbReference type="EMBL" id="KAF1766118.1"/>
    </source>
</evidence>
<feature type="compositionally biased region" description="Polar residues" evidence="5">
    <location>
        <begin position="530"/>
        <end position="545"/>
    </location>
</feature>
<organism evidence="8 9">
    <name type="scientific">Caenorhabditis remanei</name>
    <name type="common">Caenorhabditis vulgaris</name>
    <dbReference type="NCBI Taxonomy" id="31234"/>
    <lineage>
        <taxon>Eukaryota</taxon>
        <taxon>Metazoa</taxon>
        <taxon>Ecdysozoa</taxon>
        <taxon>Nematoda</taxon>
        <taxon>Chromadorea</taxon>
        <taxon>Rhabditida</taxon>
        <taxon>Rhabditina</taxon>
        <taxon>Rhabditomorpha</taxon>
        <taxon>Rhabditoidea</taxon>
        <taxon>Rhabditidae</taxon>
        <taxon>Peloderinae</taxon>
        <taxon>Caenorhabditis</taxon>
    </lineage>
</organism>
<dbReference type="GO" id="GO:0040038">
    <property type="term" value="P:polar body extrusion after meiotic divisions"/>
    <property type="evidence" value="ECO:0007669"/>
    <property type="project" value="EnsemblMetazoa"/>
</dbReference>
<dbReference type="InterPro" id="IPR020422">
    <property type="entry name" value="TYR_PHOSPHATASE_DUAL_dom"/>
</dbReference>
<evidence type="ECO:0000256" key="3">
    <source>
        <dbReference type="ARBA" id="ARBA00022801"/>
    </source>
</evidence>
<dbReference type="GO" id="GO:0000235">
    <property type="term" value="C:astral microtubule"/>
    <property type="evidence" value="ECO:0007669"/>
    <property type="project" value="EnsemblMetazoa"/>
</dbReference>
<dbReference type="GO" id="GO:1990023">
    <property type="term" value="C:mitotic spindle midzone"/>
    <property type="evidence" value="ECO:0007669"/>
    <property type="project" value="EnsemblMetazoa"/>
</dbReference>
<reference evidence="8 9" key="1">
    <citation type="submission" date="2019-12" db="EMBL/GenBank/DDBJ databases">
        <title>Chromosome-level assembly of the Caenorhabditis remanei genome.</title>
        <authorList>
            <person name="Teterina A.A."/>
            <person name="Willis J.H."/>
            <person name="Phillips P.C."/>
        </authorList>
    </citation>
    <scope>NUCLEOTIDE SEQUENCE [LARGE SCALE GENOMIC DNA]</scope>
    <source>
        <strain evidence="8 9">PX506</strain>
        <tissue evidence="8">Whole organism</tissue>
    </source>
</reference>
<dbReference type="CDD" id="cd17657">
    <property type="entry name" value="CDC14_N"/>
    <property type="match status" value="1"/>
</dbReference>
<gene>
    <name evidence="8" type="ORF">GCK72_006074</name>
</gene>
<comment type="caution">
    <text evidence="8">The sequence shown here is derived from an EMBL/GenBank/DDBJ whole genome shotgun (WGS) entry which is preliminary data.</text>
</comment>
<dbReference type="Pfam" id="PF22785">
    <property type="entry name" value="Tc-R-P"/>
    <property type="match status" value="1"/>
</dbReference>
<dbReference type="SMART" id="SM00195">
    <property type="entry name" value="DSPc"/>
    <property type="match status" value="1"/>
</dbReference>
<dbReference type="RefSeq" id="XP_003108810.2">
    <property type="nucleotide sequence ID" value="XM_003108762.2"/>
</dbReference>
<dbReference type="AlphaFoldDB" id="A0A6A5HEC0"/>
<evidence type="ECO:0000259" key="6">
    <source>
        <dbReference type="PROSITE" id="PS50054"/>
    </source>
</evidence>
<dbReference type="EMBL" id="WUAV01000002">
    <property type="protein sequence ID" value="KAF1766118.1"/>
    <property type="molecule type" value="Genomic_DNA"/>
</dbReference>
<evidence type="ECO:0000256" key="5">
    <source>
        <dbReference type="SAM" id="MobiDB-lite"/>
    </source>
</evidence>
<proteinExistence type="inferred from homology"/>
<sequence length="769" mass="85666">MREDHSPRRHHLNNNVEQNTLTELLPNQLYFGCFPNPDAIDKSDKSVKKTCFVSVNNKFHYEPFYEDFGPWNLSVLYRLCVQIDKLLEIEEKRGRRLVLFCQEDGSGDYDKIRVNTAYVLGAYLIIYQGFSADDAYLKVANTEGPKLIGFRDASMGAPQYLLHVHDVLRGIEKALKFGWLDFTNFDHEEYEHYERVENGDFNWIIPGKILSFCGPHNESREENGYPYHSPEVYFEYFHKTKVSTIVRLNAKNYDASKFTRAGFDHVDLFFVDGSTPSDEIMLKFINVVDNAKGGVAVHCKAGLGRTGTLIACWMMKEFGLTAGECMGWLRVCRPGSVIGPQQPYLVEKQKFCWSLSHSNGVHLIPNREDKRSVRRLVNQVDDINLGEERRAKSRENTRPNILRRKVQVQNGKDVTPVSVSSSAIPGTSRSVRTTRIVDETALDEQGRSQGDRLLQLKAKHQHEAEQAPSSSSSRRFVKHSAPQMAVPSQAYLNRNREPIMITPSKNGPSSSGTSSRQSKTPSNGNVAYRTRNSSGGNAGTLTRTPASAVFPSMASRRSEATRYLSPTTPIKPMSPAYPDGTLNGTYKSRLRSEKPMGSTTSTPFSLQPQFGLVRVPLDSPHLVMAHRPSSARAPLSPHNFTSSQVFTPSNRFIGEKKSTTMTRGSASTSALPAAYMTRGSISKCTLTAETKTPKRILSMPSSSKSTSSLKKIQVSRPRPYPSNGVRVELCANGKSYAIRPRKDAHVIPGAGLAANTEALLGKRKPTTNT</sequence>
<dbReference type="GO" id="GO:0000281">
    <property type="term" value="P:mitotic cytokinesis"/>
    <property type="evidence" value="ECO:0007669"/>
    <property type="project" value="EnsemblMetazoa"/>
</dbReference>
<dbReference type="Gene3D" id="3.90.190.10">
    <property type="entry name" value="Protein tyrosine phosphatase superfamily"/>
    <property type="match status" value="2"/>
</dbReference>
<feature type="region of interest" description="Disordered" evidence="5">
    <location>
        <begin position="458"/>
        <end position="580"/>
    </location>
</feature>
<dbReference type="PROSITE" id="PS50054">
    <property type="entry name" value="TYR_PHOSPHATASE_DUAL"/>
    <property type="match status" value="1"/>
</dbReference>
<dbReference type="GeneID" id="9800336"/>
<dbReference type="EC" id="3.1.3.48" evidence="2"/>
<feature type="domain" description="Tyrosine-protein phosphatase" evidence="6">
    <location>
        <begin position="200"/>
        <end position="358"/>
    </location>
</feature>
<feature type="region of interest" description="Disordered" evidence="5">
    <location>
        <begin position="412"/>
        <end position="432"/>
    </location>
</feature>